<evidence type="ECO:0000256" key="6">
    <source>
        <dbReference type="ARBA" id="ARBA00023004"/>
    </source>
</evidence>
<keyword evidence="6" id="KW-0408">Iron</keyword>
<keyword evidence="5" id="KW-0560">Oxidoreductase</keyword>
<dbReference type="RefSeq" id="WP_085753816.1">
    <property type="nucleotide sequence ID" value="NZ_BSPR01000017.1"/>
</dbReference>
<keyword evidence="2" id="KW-0575">Peroxidase</keyword>
<organism evidence="7 8">
    <name type="scientific">Piscinibacter gummiphilus</name>
    <dbReference type="NCBI Taxonomy" id="946333"/>
    <lineage>
        <taxon>Bacteria</taxon>
        <taxon>Pseudomonadati</taxon>
        <taxon>Pseudomonadota</taxon>
        <taxon>Betaproteobacteria</taxon>
        <taxon>Burkholderiales</taxon>
        <taxon>Sphaerotilaceae</taxon>
        <taxon>Piscinibacter</taxon>
    </lineage>
</organism>
<dbReference type="PANTHER" id="PTHR30521:SF4">
    <property type="entry name" value="DEFERROCHELATASE"/>
    <property type="match status" value="1"/>
</dbReference>
<keyword evidence="3" id="KW-0349">Heme</keyword>
<dbReference type="GO" id="GO:0020037">
    <property type="term" value="F:heme binding"/>
    <property type="evidence" value="ECO:0007669"/>
    <property type="project" value="InterPro"/>
</dbReference>
<evidence type="ECO:0000313" key="8">
    <source>
        <dbReference type="Proteomes" id="UP000193427"/>
    </source>
</evidence>
<gene>
    <name evidence="7" type="ORF">A4W93_28340</name>
</gene>
<evidence type="ECO:0000256" key="4">
    <source>
        <dbReference type="ARBA" id="ARBA00022723"/>
    </source>
</evidence>
<comment type="cofactor">
    <cofactor evidence="1">
        <name>heme b</name>
        <dbReference type="ChEBI" id="CHEBI:60344"/>
    </cofactor>
</comment>
<reference evidence="7 8" key="1">
    <citation type="submission" date="2016-04" db="EMBL/GenBank/DDBJ databases">
        <title>Complete genome sequence of natural rubber-degrading, novel Gram-negative bacterium, Rhizobacter gummiphilus strain NS21.</title>
        <authorList>
            <person name="Tabata M."/>
            <person name="Kasai D."/>
            <person name="Fukuda M."/>
        </authorList>
    </citation>
    <scope>NUCLEOTIDE SEQUENCE [LARGE SCALE GENOMIC DNA]</scope>
    <source>
        <strain evidence="7 8">NS21</strain>
    </source>
</reference>
<evidence type="ECO:0000256" key="5">
    <source>
        <dbReference type="ARBA" id="ARBA00023002"/>
    </source>
</evidence>
<dbReference type="SUPFAM" id="SSF54909">
    <property type="entry name" value="Dimeric alpha+beta barrel"/>
    <property type="match status" value="1"/>
</dbReference>
<proteinExistence type="predicted"/>
<dbReference type="STRING" id="946333.A4W93_28340"/>
<dbReference type="EMBL" id="CP015118">
    <property type="protein sequence ID" value="ARN23493.1"/>
    <property type="molecule type" value="Genomic_DNA"/>
</dbReference>
<dbReference type="GO" id="GO:0046872">
    <property type="term" value="F:metal ion binding"/>
    <property type="evidence" value="ECO:0007669"/>
    <property type="project" value="UniProtKB-KW"/>
</dbReference>
<evidence type="ECO:0000256" key="2">
    <source>
        <dbReference type="ARBA" id="ARBA00022559"/>
    </source>
</evidence>
<protein>
    <submittedName>
        <fullName evidence="7">Uncharacterized protein</fullName>
    </submittedName>
</protein>
<dbReference type="GO" id="GO:0004601">
    <property type="term" value="F:peroxidase activity"/>
    <property type="evidence" value="ECO:0007669"/>
    <property type="project" value="UniProtKB-KW"/>
</dbReference>
<dbReference type="AlphaFoldDB" id="A0A1W6LGZ8"/>
<sequence length="458" mass="50118">MNTPPRQTVPDLQAHAGDIQAILGSGFMPLRHGAYRLYQVTDRGAARRWLRAVVDSGLVKAVSQLGRDDANLDRPHHHDEIAMLAFSHAGLAALGLVASGDFPFPTPFVRGPRAGRWPDDVHVLLAHYQDRAGTGHPLLNPEASSGLALRQEVLTCPSYIGPGGRSTEPFGFRDGVAQPQIDGLRRRPREASGPLAGDHLVAPGEFILGHRNEYGELAYCPDVAGWNPDGGGRFAMNGSYLAVQQIVQHVQRFRDFEAAQPPTRPGAPTLTEQMVGRHKDGKPLVACPVPHAHDDPAHDHFRYRVEDFDGLQCPRGAHVRRANPRDMLGWDVESGIATAKLHRLLRRGRVYAGPSNAADLPTPEGDPGPAEGLFFMALNADLERQFELVESRWLVNRRFADLADEDDFAGSKPKVRAFTAQGLPTGQRHDGLSPFTTLVGTGYFFVPSLRALDFMARD</sequence>
<dbReference type="PANTHER" id="PTHR30521">
    <property type="entry name" value="DEFERROCHELATASE/PEROXIDASE"/>
    <property type="match status" value="1"/>
</dbReference>
<dbReference type="Proteomes" id="UP000193427">
    <property type="component" value="Chromosome"/>
</dbReference>
<dbReference type="KEGG" id="rgu:A4W93_28340"/>
<keyword evidence="4" id="KW-0479">Metal-binding</keyword>
<evidence type="ECO:0000256" key="1">
    <source>
        <dbReference type="ARBA" id="ARBA00001970"/>
    </source>
</evidence>
<dbReference type="InterPro" id="IPR011008">
    <property type="entry name" value="Dimeric_a/b-barrel"/>
</dbReference>
<dbReference type="InterPro" id="IPR006314">
    <property type="entry name" value="Dyp_peroxidase"/>
</dbReference>
<evidence type="ECO:0000256" key="3">
    <source>
        <dbReference type="ARBA" id="ARBA00022617"/>
    </source>
</evidence>
<dbReference type="PROSITE" id="PS51404">
    <property type="entry name" value="DYP_PEROXIDASE"/>
    <property type="match status" value="1"/>
</dbReference>
<keyword evidence="8" id="KW-1185">Reference proteome</keyword>
<evidence type="ECO:0000313" key="7">
    <source>
        <dbReference type="EMBL" id="ARN23493.1"/>
    </source>
</evidence>
<accession>A0A1W6LGZ8</accession>
<dbReference type="GO" id="GO:0005829">
    <property type="term" value="C:cytosol"/>
    <property type="evidence" value="ECO:0007669"/>
    <property type="project" value="TreeGrafter"/>
</dbReference>
<name>A0A1W6LGZ8_9BURK</name>
<dbReference type="OrthoDB" id="9781066at2"/>